<dbReference type="InterPro" id="IPR005331">
    <property type="entry name" value="Sulfotransferase"/>
</dbReference>
<evidence type="ECO:0000313" key="1">
    <source>
        <dbReference type="EMBL" id="AQS56763.1"/>
    </source>
</evidence>
<dbReference type="KEGG" id="ntr:B0W44_14425"/>
<dbReference type="RefSeq" id="WP_169835600.1">
    <property type="nucleotide sequence ID" value="NZ_CP019699.1"/>
</dbReference>
<dbReference type="PANTHER" id="PTHR32301">
    <property type="entry name" value="COUNTIN RECEPTOR CNR3-RELATED"/>
    <property type="match status" value="1"/>
</dbReference>
<dbReference type="Proteomes" id="UP000188603">
    <property type="component" value="Chromosome"/>
</dbReference>
<sequence>MHKRIVVFLHIPKTGGVTMRRLLDRQYSKQRVFRYPAEKPMQALGQLTSAERQNIRCVYGHFRYGVHRHFHRRAVYITMVRDPLDRIVSMYYFIRSRPQNKLHHLAKRMSFSQFVTSRDPRIRAALNNHQTRMISGKRHPDLKKAIENIKRDFVVVGITDMYPNQCL</sequence>
<dbReference type="PANTHER" id="PTHR32301:SF6">
    <property type="entry name" value="GOLVESIN-RELATED"/>
    <property type="match status" value="1"/>
</dbReference>
<dbReference type="InterPro" id="IPR027417">
    <property type="entry name" value="P-loop_NTPase"/>
</dbReference>
<dbReference type="Pfam" id="PF03567">
    <property type="entry name" value="Sulfotransfer_2"/>
    <property type="match status" value="1"/>
</dbReference>
<dbReference type="GO" id="GO:0016020">
    <property type="term" value="C:membrane"/>
    <property type="evidence" value="ECO:0007669"/>
    <property type="project" value="InterPro"/>
</dbReference>
<evidence type="ECO:0000313" key="2">
    <source>
        <dbReference type="Proteomes" id="UP000188603"/>
    </source>
</evidence>
<keyword evidence="2" id="KW-1185">Reference proteome</keyword>
<reference evidence="1 2" key="1">
    <citation type="journal article" date="2015" name="Int. J. Syst. Evol. Microbiol.">
        <title>Novibacillus thermophilus gen. nov., sp. nov., a Gram-staining-negative and moderately thermophilic member of the family Thermoactinomycetaceae.</title>
        <authorList>
            <person name="Yang G."/>
            <person name="Chen J."/>
            <person name="Zhou S."/>
        </authorList>
    </citation>
    <scope>NUCLEOTIDE SEQUENCE [LARGE SCALE GENOMIC DNA]</scope>
    <source>
        <strain evidence="1 2">SG-1</strain>
    </source>
</reference>
<accession>A0A1U9K9U7</accession>
<dbReference type="EMBL" id="CP019699">
    <property type="protein sequence ID" value="AQS56763.1"/>
    <property type="molecule type" value="Genomic_DNA"/>
</dbReference>
<dbReference type="SUPFAM" id="SSF52540">
    <property type="entry name" value="P-loop containing nucleoside triphosphate hydrolases"/>
    <property type="match status" value="1"/>
</dbReference>
<evidence type="ECO:0008006" key="3">
    <source>
        <dbReference type="Google" id="ProtNLM"/>
    </source>
</evidence>
<name>A0A1U9K9U7_9BACL</name>
<dbReference type="InterPro" id="IPR053259">
    <property type="entry name" value="Golvesin-related_Golgi"/>
</dbReference>
<dbReference type="AlphaFoldDB" id="A0A1U9K9U7"/>
<proteinExistence type="predicted"/>
<protein>
    <recommendedName>
        <fullName evidence="3">Sulfotransferase family protein</fullName>
    </recommendedName>
</protein>
<gene>
    <name evidence="1" type="ORF">B0W44_14425</name>
</gene>
<organism evidence="1 2">
    <name type="scientific">Novibacillus thermophilus</name>
    <dbReference type="NCBI Taxonomy" id="1471761"/>
    <lineage>
        <taxon>Bacteria</taxon>
        <taxon>Bacillati</taxon>
        <taxon>Bacillota</taxon>
        <taxon>Bacilli</taxon>
        <taxon>Bacillales</taxon>
        <taxon>Thermoactinomycetaceae</taxon>
        <taxon>Novibacillus</taxon>
    </lineage>
</organism>
<dbReference type="STRING" id="1471761.B0W44_14425"/>
<dbReference type="GO" id="GO:0008146">
    <property type="term" value="F:sulfotransferase activity"/>
    <property type="evidence" value="ECO:0007669"/>
    <property type="project" value="InterPro"/>
</dbReference>
<dbReference type="Gene3D" id="3.40.50.300">
    <property type="entry name" value="P-loop containing nucleotide triphosphate hydrolases"/>
    <property type="match status" value="1"/>
</dbReference>